<evidence type="ECO:0000256" key="7">
    <source>
        <dbReference type="ARBA" id="ARBA00022660"/>
    </source>
</evidence>
<keyword evidence="17" id="KW-1185">Reference proteome</keyword>
<keyword evidence="10" id="KW-0809">Transit peptide</keyword>
<evidence type="ECO:0000256" key="3">
    <source>
        <dbReference type="ARBA" id="ARBA00008713"/>
    </source>
</evidence>
<evidence type="ECO:0000256" key="4">
    <source>
        <dbReference type="ARBA" id="ARBA00011533"/>
    </source>
</evidence>
<dbReference type="AlphaFoldDB" id="A0A1S3G829"/>
<comment type="subcellular location">
    <subcellularLocation>
        <location evidence="2">Mitochondrion inner membrane</location>
        <topology evidence="2">Single-pass membrane protein</topology>
        <orientation evidence="2">Matrix side</orientation>
    </subcellularLocation>
</comment>
<dbReference type="RefSeq" id="XP_012884976.1">
    <property type="nucleotide sequence ID" value="XM_013029522.1"/>
</dbReference>
<evidence type="ECO:0000256" key="14">
    <source>
        <dbReference type="ARBA" id="ARBA00023136"/>
    </source>
</evidence>
<evidence type="ECO:0000313" key="18">
    <source>
        <dbReference type="RefSeq" id="XP_012884976.1"/>
    </source>
</evidence>
<dbReference type="InParanoid" id="A0A1S3G829"/>
<gene>
    <name evidence="18" type="primary">Ndufc1</name>
</gene>
<comment type="function">
    <text evidence="1">Accessory subunit of the mitochondrial membrane respiratory chain NADH dehydrogenase (Complex I), that is believed not to be involved in catalysis. Complex I functions in the transfer of electrons from NADH to the respiratory chain. The immediate electron acceptor for the enzyme is believed to be ubiquinone.</text>
</comment>
<evidence type="ECO:0000256" key="16">
    <source>
        <dbReference type="ARBA" id="ARBA00032841"/>
    </source>
</evidence>
<dbReference type="OrthoDB" id="9900059at2759"/>
<name>A0A1S3G829_DIPOR</name>
<evidence type="ECO:0000256" key="9">
    <source>
        <dbReference type="ARBA" id="ARBA00022792"/>
    </source>
</evidence>
<dbReference type="Pfam" id="PF15088">
    <property type="entry name" value="NADH_dh_m_C1"/>
    <property type="match status" value="1"/>
</dbReference>
<dbReference type="KEGG" id="dord:105995692"/>
<comment type="similarity">
    <text evidence="3">Belongs to the complex I NDUFC1 subunit family.</text>
</comment>
<dbReference type="GO" id="GO:0045271">
    <property type="term" value="C:respiratory chain complex I"/>
    <property type="evidence" value="ECO:0007669"/>
    <property type="project" value="Ensembl"/>
</dbReference>
<dbReference type="OMA" id="NEHQAEY"/>
<accession>A0A1S3G829</accession>
<keyword evidence="13" id="KW-0496">Mitochondrion</keyword>
<keyword evidence="6" id="KW-0813">Transport</keyword>
<dbReference type="FunCoup" id="A0A1S3G829">
    <property type="interactions" value="376"/>
</dbReference>
<keyword evidence="14" id="KW-0472">Membrane</keyword>
<dbReference type="InterPro" id="IPR026192">
    <property type="entry name" value="NDUFC1"/>
</dbReference>
<evidence type="ECO:0000256" key="1">
    <source>
        <dbReference type="ARBA" id="ARBA00003195"/>
    </source>
</evidence>
<proteinExistence type="inferred from homology"/>
<keyword evidence="11" id="KW-0249">Electron transport</keyword>
<evidence type="ECO:0000313" key="17">
    <source>
        <dbReference type="Proteomes" id="UP000081671"/>
    </source>
</evidence>
<evidence type="ECO:0000256" key="15">
    <source>
        <dbReference type="ARBA" id="ARBA00030166"/>
    </source>
</evidence>
<comment type="subunit">
    <text evidence="4">Complex I is composed of 45 different subunits.</text>
</comment>
<evidence type="ECO:0000256" key="10">
    <source>
        <dbReference type="ARBA" id="ARBA00022946"/>
    </source>
</evidence>
<dbReference type="STRING" id="10020.ENSDORP00000005130"/>
<evidence type="ECO:0000256" key="11">
    <source>
        <dbReference type="ARBA" id="ARBA00022982"/>
    </source>
</evidence>
<dbReference type="GeneID" id="105995692"/>
<evidence type="ECO:0000256" key="12">
    <source>
        <dbReference type="ARBA" id="ARBA00022989"/>
    </source>
</evidence>
<keyword evidence="8" id="KW-0812">Transmembrane</keyword>
<organism evidence="17 18">
    <name type="scientific">Dipodomys ordii</name>
    <name type="common">Ord's kangaroo rat</name>
    <dbReference type="NCBI Taxonomy" id="10020"/>
    <lineage>
        <taxon>Eukaryota</taxon>
        <taxon>Metazoa</taxon>
        <taxon>Chordata</taxon>
        <taxon>Craniata</taxon>
        <taxon>Vertebrata</taxon>
        <taxon>Euteleostomi</taxon>
        <taxon>Mammalia</taxon>
        <taxon>Eutheria</taxon>
        <taxon>Euarchontoglires</taxon>
        <taxon>Glires</taxon>
        <taxon>Rodentia</taxon>
        <taxon>Castorimorpha</taxon>
        <taxon>Heteromyidae</taxon>
        <taxon>Dipodomyinae</taxon>
        <taxon>Dipodomys</taxon>
    </lineage>
</organism>
<keyword evidence="9" id="KW-0999">Mitochondrion inner membrane</keyword>
<dbReference type="CTD" id="4717"/>
<dbReference type="Proteomes" id="UP000081671">
    <property type="component" value="Unplaced"/>
</dbReference>
<protein>
    <recommendedName>
        <fullName evidence="5">NADH dehydrogenase [ubiquinone] 1 subunit C1, mitochondrial</fullName>
    </recommendedName>
    <alternativeName>
        <fullName evidence="15">Complex I-KFYI</fullName>
    </alternativeName>
    <alternativeName>
        <fullName evidence="16">NADH-ubiquinone oxidoreductase KFYI subunit</fullName>
    </alternativeName>
</protein>
<sequence length="76" mass="8718">MAPSALLRPLSRLLAPARLPSGSAARSKFYVREPLHAQPNWPKVVLTFATTGFLWFKLITQHQEDELEYKRRNGLE</sequence>
<reference evidence="18" key="1">
    <citation type="submission" date="2025-08" db="UniProtKB">
        <authorList>
            <consortium name="RefSeq"/>
        </authorList>
    </citation>
    <scope>IDENTIFICATION</scope>
    <source>
        <tissue evidence="18">Kidney</tissue>
    </source>
</reference>
<evidence type="ECO:0000256" key="5">
    <source>
        <dbReference type="ARBA" id="ARBA00016767"/>
    </source>
</evidence>
<dbReference type="PANTHER" id="PTHR17097:SF0">
    <property type="entry name" value="NADH DEHYDROGENASE [UBIQUINONE] 1 SUBUNIT C1, MITOCHONDRIAL"/>
    <property type="match status" value="1"/>
</dbReference>
<evidence type="ECO:0000256" key="13">
    <source>
        <dbReference type="ARBA" id="ARBA00023128"/>
    </source>
</evidence>
<evidence type="ECO:0000256" key="6">
    <source>
        <dbReference type="ARBA" id="ARBA00022448"/>
    </source>
</evidence>
<dbReference type="GO" id="GO:0005743">
    <property type="term" value="C:mitochondrial inner membrane"/>
    <property type="evidence" value="ECO:0007669"/>
    <property type="project" value="UniProtKB-SubCell"/>
</dbReference>
<keyword evidence="12" id="KW-1133">Transmembrane helix</keyword>
<keyword evidence="7" id="KW-0679">Respiratory chain</keyword>
<evidence type="ECO:0000256" key="2">
    <source>
        <dbReference type="ARBA" id="ARBA00004298"/>
    </source>
</evidence>
<dbReference type="PANTHER" id="PTHR17097">
    <property type="entry name" value="NADH-UBIQUINONE OXIDOREDUCTASE KFYI SUBUNIT"/>
    <property type="match status" value="1"/>
</dbReference>
<evidence type="ECO:0000256" key="8">
    <source>
        <dbReference type="ARBA" id="ARBA00022692"/>
    </source>
</evidence>